<accession>A0A544UGB7</accession>
<dbReference type="Proteomes" id="UP000317944">
    <property type="component" value="Unassembled WGS sequence"/>
</dbReference>
<reference evidence="1 2" key="1">
    <citation type="submission" date="2018-03" db="EMBL/GenBank/DDBJ databases">
        <title>Aerobic endospore-forming bacteria genome sequencing and assembly.</title>
        <authorList>
            <person name="Cavalcante D.A."/>
            <person name="Driks A."/>
            <person name="Putonti C."/>
            <person name="De-Souza M.T."/>
        </authorList>
    </citation>
    <scope>NUCLEOTIDE SEQUENCE [LARGE SCALE GENOMIC DNA]</scope>
    <source>
        <strain evidence="1 2">SDF0037</strain>
    </source>
</reference>
<gene>
    <name evidence="1" type="ORF">C7Y47_13980</name>
</gene>
<proteinExistence type="predicted"/>
<sequence length="99" mass="11050">MHKWYKGQITIQLGTIVEAQEDSTKERNSAHDAINLDFLTELKELVKAKGYSSNFVGFDLQLAGDATSTDIEGLEETVRQAKAKEVVIRGKATVTKIYF</sequence>
<protein>
    <submittedName>
        <fullName evidence="1">Uncharacterized protein</fullName>
    </submittedName>
</protein>
<dbReference type="RefSeq" id="WP_142509327.1">
    <property type="nucleotide sequence ID" value="NZ_SADV01000010.1"/>
</dbReference>
<dbReference type="AlphaFoldDB" id="A0A544UGB7"/>
<name>A0A544UGB7_LYSSH</name>
<dbReference type="EMBL" id="SADV01000010">
    <property type="protein sequence ID" value="TQR31723.1"/>
    <property type="molecule type" value="Genomic_DNA"/>
</dbReference>
<evidence type="ECO:0000313" key="1">
    <source>
        <dbReference type="EMBL" id="TQR31723.1"/>
    </source>
</evidence>
<comment type="caution">
    <text evidence="1">The sequence shown here is derived from an EMBL/GenBank/DDBJ whole genome shotgun (WGS) entry which is preliminary data.</text>
</comment>
<evidence type="ECO:0000313" key="2">
    <source>
        <dbReference type="Proteomes" id="UP000317944"/>
    </source>
</evidence>
<organism evidence="1 2">
    <name type="scientific">Lysinibacillus sphaericus</name>
    <name type="common">Bacillus sphaericus</name>
    <dbReference type="NCBI Taxonomy" id="1421"/>
    <lineage>
        <taxon>Bacteria</taxon>
        <taxon>Bacillati</taxon>
        <taxon>Bacillota</taxon>
        <taxon>Bacilli</taxon>
        <taxon>Bacillales</taxon>
        <taxon>Bacillaceae</taxon>
        <taxon>Lysinibacillus</taxon>
    </lineage>
</organism>